<dbReference type="AlphaFoldDB" id="A0A4R4ZS69"/>
<evidence type="ECO:0000313" key="4">
    <source>
        <dbReference type="EMBL" id="TDD61908.1"/>
    </source>
</evidence>
<dbReference type="PROSITE" id="PS51257">
    <property type="entry name" value="PROKAR_LIPOPROTEIN"/>
    <property type="match status" value="1"/>
</dbReference>
<organism evidence="4 5">
    <name type="scientific">Kribbella antibiotica</name>
    <dbReference type="NCBI Taxonomy" id="190195"/>
    <lineage>
        <taxon>Bacteria</taxon>
        <taxon>Bacillati</taxon>
        <taxon>Actinomycetota</taxon>
        <taxon>Actinomycetes</taxon>
        <taxon>Propionibacteriales</taxon>
        <taxon>Kribbellaceae</taxon>
        <taxon>Kribbella</taxon>
    </lineage>
</organism>
<dbReference type="Pfam" id="PF14016">
    <property type="entry name" value="DUF4232"/>
    <property type="match status" value="1"/>
</dbReference>
<keyword evidence="5" id="KW-1185">Reference proteome</keyword>
<gene>
    <name evidence="4" type="ORF">E1263_05845</name>
</gene>
<dbReference type="EMBL" id="SMKX01000010">
    <property type="protein sequence ID" value="TDD61908.1"/>
    <property type="molecule type" value="Genomic_DNA"/>
</dbReference>
<name>A0A4R4ZS69_9ACTN</name>
<dbReference type="OrthoDB" id="3827416at2"/>
<evidence type="ECO:0000313" key="5">
    <source>
        <dbReference type="Proteomes" id="UP000295124"/>
    </source>
</evidence>
<proteinExistence type="predicted"/>
<feature type="region of interest" description="Disordered" evidence="1">
    <location>
        <begin position="23"/>
        <end position="49"/>
    </location>
</feature>
<reference evidence="4 5" key="1">
    <citation type="submission" date="2019-03" db="EMBL/GenBank/DDBJ databases">
        <title>Draft genome sequences of novel Actinobacteria.</title>
        <authorList>
            <person name="Sahin N."/>
            <person name="Ay H."/>
            <person name="Saygin H."/>
        </authorList>
    </citation>
    <scope>NUCLEOTIDE SEQUENCE [LARGE SCALE GENOMIC DNA]</scope>
    <source>
        <strain evidence="4 5">JCM 13523</strain>
    </source>
</reference>
<dbReference type="RefSeq" id="WP_132166125.1">
    <property type="nucleotide sequence ID" value="NZ_SMKX01000010.1"/>
</dbReference>
<feature type="signal peptide" evidence="2">
    <location>
        <begin position="1"/>
        <end position="27"/>
    </location>
</feature>
<accession>A0A4R4ZS69</accession>
<protein>
    <submittedName>
        <fullName evidence="4">DUF4232 domain-containing protein</fullName>
    </submittedName>
</protein>
<feature type="domain" description="DUF4232" evidence="3">
    <location>
        <begin position="145"/>
        <end position="272"/>
    </location>
</feature>
<dbReference type="InterPro" id="IPR025326">
    <property type="entry name" value="DUF4232"/>
</dbReference>
<comment type="caution">
    <text evidence="4">The sequence shown here is derived from an EMBL/GenBank/DDBJ whole genome shotgun (WGS) entry which is preliminary data.</text>
</comment>
<evidence type="ECO:0000256" key="1">
    <source>
        <dbReference type="SAM" id="MobiDB-lite"/>
    </source>
</evidence>
<dbReference type="Proteomes" id="UP000295124">
    <property type="component" value="Unassembled WGS sequence"/>
</dbReference>
<sequence>MRSKLPAVVISALLLTACGTQPAPAGADREVPVDSSCDTPPAGETSVPESGVRITGVSRVAPYCAEFEVTNSGKEAADYTVTFGFHTSSGEAVVNPARTVRGVAPGRTVKDTVTADDSRGLQLRVKIIKVRTIPTAEAPSKGSACPRTGVRLYADADADAAMGVRVLGIHWENCGTRTVSLNGHPRLQVLDESHLPVNGVVITTDGKAQPLVLKRGERATATLTWRNTLEAGRPNVNSPYARVWAKGGAVPVMLTPEFDLGSTGKVAVSPWQKDQR</sequence>
<evidence type="ECO:0000259" key="3">
    <source>
        <dbReference type="Pfam" id="PF14016"/>
    </source>
</evidence>
<keyword evidence="2" id="KW-0732">Signal</keyword>
<feature type="chain" id="PRO_5020883131" evidence="2">
    <location>
        <begin position="28"/>
        <end position="276"/>
    </location>
</feature>
<evidence type="ECO:0000256" key="2">
    <source>
        <dbReference type="SAM" id="SignalP"/>
    </source>
</evidence>